<dbReference type="PANTHER" id="PTHR42709">
    <property type="entry name" value="ALKALINE PHOSPHATASE LIKE PROTEIN"/>
    <property type="match status" value="1"/>
</dbReference>
<dbReference type="RefSeq" id="WP_216838860.1">
    <property type="nucleotide sequence ID" value="NZ_JAFNJS010000007.1"/>
</dbReference>
<protein>
    <submittedName>
        <fullName evidence="3">YqaA family protein</fullName>
    </submittedName>
</protein>
<comment type="caution">
    <text evidence="3">The sequence shown here is derived from an EMBL/GenBank/DDBJ whole genome shotgun (WGS) entry which is preliminary data.</text>
</comment>
<dbReference type="InterPro" id="IPR032816">
    <property type="entry name" value="VTT_dom"/>
</dbReference>
<evidence type="ECO:0000313" key="3">
    <source>
        <dbReference type="EMBL" id="MFC3002624.1"/>
    </source>
</evidence>
<dbReference type="Pfam" id="PF09335">
    <property type="entry name" value="VTT_dom"/>
    <property type="match status" value="1"/>
</dbReference>
<dbReference type="PANTHER" id="PTHR42709:SF4">
    <property type="entry name" value="INNER MEMBRANE PROTEIN YQAA"/>
    <property type="match status" value="1"/>
</dbReference>
<organism evidence="3 4">
    <name type="scientific">Falsiroseomonas tokyonensis</name>
    <dbReference type="NCBI Taxonomy" id="430521"/>
    <lineage>
        <taxon>Bacteria</taxon>
        <taxon>Pseudomonadati</taxon>
        <taxon>Pseudomonadota</taxon>
        <taxon>Alphaproteobacteria</taxon>
        <taxon>Acetobacterales</taxon>
        <taxon>Roseomonadaceae</taxon>
        <taxon>Falsiroseomonas</taxon>
    </lineage>
</organism>
<feature type="domain" description="VTT" evidence="2">
    <location>
        <begin position="24"/>
        <end position="136"/>
    </location>
</feature>
<gene>
    <name evidence="3" type="ORF">ACFOD3_22180</name>
</gene>
<keyword evidence="4" id="KW-1185">Reference proteome</keyword>
<keyword evidence="1" id="KW-0812">Transmembrane</keyword>
<dbReference type="Proteomes" id="UP001595420">
    <property type="component" value="Unassembled WGS sequence"/>
</dbReference>
<evidence type="ECO:0000313" key="4">
    <source>
        <dbReference type="Proteomes" id="UP001595420"/>
    </source>
</evidence>
<sequence length="142" mass="15636">MLELPGLFVVALGAASLLPLQSEPLLVGLLLLGEQPAWLLVAVASAGNTLGSVINWALGRQLVRWQDRRWFPVKPEALDKASGWYRRWGHWSLLLSWAPIIGDPLTLAAGVLREPFWRFLPLVAIAKTGRYTLLALATLGFT</sequence>
<keyword evidence="1" id="KW-0472">Membrane</keyword>
<evidence type="ECO:0000259" key="2">
    <source>
        <dbReference type="Pfam" id="PF09335"/>
    </source>
</evidence>
<evidence type="ECO:0000256" key="1">
    <source>
        <dbReference type="SAM" id="Phobius"/>
    </source>
</evidence>
<dbReference type="InterPro" id="IPR051311">
    <property type="entry name" value="DedA_domain"/>
</dbReference>
<feature type="transmembrane region" description="Helical" evidence="1">
    <location>
        <begin position="38"/>
        <end position="58"/>
    </location>
</feature>
<proteinExistence type="predicted"/>
<accession>A0ABV7C251</accession>
<name>A0ABV7C251_9PROT</name>
<keyword evidence="1" id="KW-1133">Transmembrane helix</keyword>
<dbReference type="EMBL" id="JBHRSB010000007">
    <property type="protein sequence ID" value="MFC3002624.1"/>
    <property type="molecule type" value="Genomic_DNA"/>
</dbReference>
<reference evidence="4" key="1">
    <citation type="journal article" date="2019" name="Int. J. Syst. Evol. Microbiol.">
        <title>The Global Catalogue of Microorganisms (GCM) 10K type strain sequencing project: providing services to taxonomists for standard genome sequencing and annotation.</title>
        <authorList>
            <consortium name="The Broad Institute Genomics Platform"/>
            <consortium name="The Broad Institute Genome Sequencing Center for Infectious Disease"/>
            <person name="Wu L."/>
            <person name="Ma J."/>
        </authorList>
    </citation>
    <scope>NUCLEOTIDE SEQUENCE [LARGE SCALE GENOMIC DNA]</scope>
    <source>
        <strain evidence="4">CGMCC 1.16855</strain>
    </source>
</reference>